<dbReference type="Pfam" id="PF12849">
    <property type="entry name" value="PBP_like_2"/>
    <property type="match status" value="1"/>
</dbReference>
<accession>A0A1H7K8X4</accession>
<gene>
    <name evidence="6" type="ORF">SAMN05444354_102449</name>
</gene>
<keyword evidence="7" id="KW-1185">Reference proteome</keyword>
<dbReference type="PANTHER" id="PTHR30570">
    <property type="entry name" value="PERIPLASMIC PHOSPHATE BINDING COMPONENT OF PHOSPHATE ABC TRANSPORTER"/>
    <property type="match status" value="1"/>
</dbReference>
<dbReference type="CDD" id="cd13653">
    <property type="entry name" value="PBP2_phosphate_like_1"/>
    <property type="match status" value="1"/>
</dbReference>
<evidence type="ECO:0000256" key="2">
    <source>
        <dbReference type="ARBA" id="ARBA00022448"/>
    </source>
</evidence>
<dbReference type="SUPFAM" id="SSF53850">
    <property type="entry name" value="Periplasmic binding protein-like II"/>
    <property type="match status" value="1"/>
</dbReference>
<feature type="domain" description="PBP" evidence="5">
    <location>
        <begin position="4"/>
        <end position="239"/>
    </location>
</feature>
<dbReference type="NCBIfam" id="TIGR02136">
    <property type="entry name" value="ptsS_2"/>
    <property type="match status" value="1"/>
</dbReference>
<dbReference type="Gene3D" id="3.40.190.10">
    <property type="entry name" value="Periplasmic binding protein-like II"/>
    <property type="match status" value="2"/>
</dbReference>
<sequence>MDRNLTVKGSDTMVLLGQRWAEAFMKVNPDMSVQVTGGGSGTGLAALVNGTTDIALSSRSIKPSEAQQVQARHRTEAREIPVARDGVTFYVHESNPVSALSVAQLKAIYLGDLTRWSQVGGLDEPIVLHSRENSSGTYVFVKERVLGDEDFAPSTLSLPGTAALVNAVSKEKNGLGFGGAAYAKGIKELNILEGGRPIAPSAENIQSGQYPLSRDLFFYTRGPPGGVTQAFIDFALSPEGQQLVTQVGYYPVKQR</sequence>
<comment type="similarity">
    <text evidence="1 4">Belongs to the PstS family.</text>
</comment>
<dbReference type="EMBL" id="FOAP01000002">
    <property type="protein sequence ID" value="SEK82427.1"/>
    <property type="molecule type" value="Genomic_DNA"/>
</dbReference>
<proteinExistence type="inferred from homology"/>
<protein>
    <recommendedName>
        <fullName evidence="4">Phosphate-binding protein</fullName>
    </recommendedName>
</protein>
<evidence type="ECO:0000256" key="3">
    <source>
        <dbReference type="ARBA" id="ARBA00022729"/>
    </source>
</evidence>
<evidence type="ECO:0000256" key="4">
    <source>
        <dbReference type="RuleBase" id="RU367119"/>
    </source>
</evidence>
<dbReference type="AlphaFoldDB" id="A0A1H7K8X4"/>
<evidence type="ECO:0000256" key="1">
    <source>
        <dbReference type="ARBA" id="ARBA00008725"/>
    </source>
</evidence>
<organism evidence="6 7">
    <name type="scientific">Stigmatella aurantiaca</name>
    <dbReference type="NCBI Taxonomy" id="41"/>
    <lineage>
        <taxon>Bacteria</taxon>
        <taxon>Pseudomonadati</taxon>
        <taxon>Myxococcota</taxon>
        <taxon>Myxococcia</taxon>
        <taxon>Myxococcales</taxon>
        <taxon>Cystobacterineae</taxon>
        <taxon>Archangiaceae</taxon>
        <taxon>Stigmatella</taxon>
    </lineage>
</organism>
<reference evidence="7" key="1">
    <citation type="submission" date="2016-10" db="EMBL/GenBank/DDBJ databases">
        <authorList>
            <person name="Varghese N."/>
            <person name="Submissions S."/>
        </authorList>
    </citation>
    <scope>NUCLEOTIDE SEQUENCE [LARGE SCALE GENOMIC DNA]</scope>
    <source>
        <strain evidence="7">DSM 17044</strain>
    </source>
</reference>
<comment type="function">
    <text evidence="4">Involved in the system for phosphate transport across the cytoplasmic membrane.</text>
</comment>
<evidence type="ECO:0000313" key="6">
    <source>
        <dbReference type="EMBL" id="SEK82427.1"/>
    </source>
</evidence>
<dbReference type="Proteomes" id="UP000182719">
    <property type="component" value="Unassembled WGS sequence"/>
</dbReference>
<keyword evidence="4" id="KW-0592">Phosphate transport</keyword>
<dbReference type="GO" id="GO:0006817">
    <property type="term" value="P:phosphate ion transport"/>
    <property type="evidence" value="ECO:0007669"/>
    <property type="project" value="UniProtKB-UniRule"/>
</dbReference>
<dbReference type="PANTHER" id="PTHR30570:SF1">
    <property type="entry name" value="PHOSPHATE-BINDING PROTEIN PSTS"/>
    <property type="match status" value="1"/>
</dbReference>
<keyword evidence="3" id="KW-0732">Signal</keyword>
<dbReference type="InterPro" id="IPR050811">
    <property type="entry name" value="Phosphate_ABC_transporter"/>
</dbReference>
<dbReference type="GO" id="GO:0042301">
    <property type="term" value="F:phosphate ion binding"/>
    <property type="evidence" value="ECO:0007669"/>
    <property type="project" value="UniProtKB-UniRule"/>
</dbReference>
<dbReference type="InterPro" id="IPR024370">
    <property type="entry name" value="PBP_domain"/>
</dbReference>
<evidence type="ECO:0000313" key="7">
    <source>
        <dbReference type="Proteomes" id="UP000182719"/>
    </source>
</evidence>
<evidence type="ECO:0000259" key="5">
    <source>
        <dbReference type="Pfam" id="PF12849"/>
    </source>
</evidence>
<name>A0A1H7K8X4_STIAU</name>
<dbReference type="InterPro" id="IPR011862">
    <property type="entry name" value="Phos-bd"/>
</dbReference>
<keyword evidence="2 4" id="KW-0813">Transport</keyword>